<name>A0A0F5K0L0_9BURK</name>
<dbReference type="RefSeq" id="WP_024903950.1">
    <property type="nucleotide sequence ID" value="NZ_CADFGU010000011.1"/>
</dbReference>
<comment type="caution">
    <text evidence="1">The sequence shown here is derived from an EMBL/GenBank/DDBJ whole genome shotgun (WGS) entry which is preliminary data.</text>
</comment>
<gene>
    <name evidence="1" type="ORF">WM40_09865</name>
</gene>
<evidence type="ECO:0000313" key="1">
    <source>
        <dbReference type="EMBL" id="KKB63646.1"/>
    </source>
</evidence>
<dbReference type="PANTHER" id="PTHR35841:SF1">
    <property type="entry name" value="PHOSPHONATES-BINDING PERIPLASMIC PROTEIN"/>
    <property type="match status" value="1"/>
</dbReference>
<sequence>MNWIVALPMYNVTTLLDQQWRALLRDVIMQLRAMGIKDAITVHDAPGPDIAALWQRPDLLLSQTCGYPLMFQLKEKVQVVAAPVFDVEGCDGPSYRSAIVVSDNAYASGATELAACRGLRAAYNTMDSHSGMNAFRDRVAPLAKDGRFFASVVETGSHIASLQAVAQGHVDIAAIDCVTLAYARDAFPFVRQRTHCIDLTVPAPSLPFIASPYVDGTLLAQLRVALATAITLDDGRARALRLTGIAPMNRAAYHAIVSAESRAIAAGYPSLS</sequence>
<evidence type="ECO:0008006" key="3">
    <source>
        <dbReference type="Google" id="ProtNLM"/>
    </source>
</evidence>
<protein>
    <recommendedName>
        <fullName evidence="3">Phosphate ABC transporter substrate-binding protein</fullName>
    </recommendedName>
</protein>
<keyword evidence="2" id="KW-1185">Reference proteome</keyword>
<dbReference type="Gene3D" id="3.40.190.10">
    <property type="entry name" value="Periplasmic binding protein-like II"/>
    <property type="match status" value="1"/>
</dbReference>
<dbReference type="PANTHER" id="PTHR35841">
    <property type="entry name" value="PHOSPHONATES-BINDING PERIPLASMIC PROTEIN"/>
    <property type="match status" value="1"/>
</dbReference>
<dbReference type="PATRIC" id="fig|28092.6.peg.2325"/>
<dbReference type="AlphaFoldDB" id="A0A0F5K0L0"/>
<proteinExistence type="predicted"/>
<dbReference type="STRING" id="28092.WM40_09865"/>
<evidence type="ECO:0000313" key="2">
    <source>
        <dbReference type="Proteomes" id="UP000033618"/>
    </source>
</evidence>
<accession>A0A0F5K0L0</accession>
<dbReference type="SUPFAM" id="SSF53850">
    <property type="entry name" value="Periplasmic binding protein-like II"/>
    <property type="match status" value="1"/>
</dbReference>
<dbReference type="Proteomes" id="UP000033618">
    <property type="component" value="Unassembled WGS sequence"/>
</dbReference>
<organism evidence="1 2">
    <name type="scientific">Robbsia andropogonis</name>
    <dbReference type="NCBI Taxonomy" id="28092"/>
    <lineage>
        <taxon>Bacteria</taxon>
        <taxon>Pseudomonadati</taxon>
        <taxon>Pseudomonadota</taxon>
        <taxon>Betaproteobacteria</taxon>
        <taxon>Burkholderiales</taxon>
        <taxon>Burkholderiaceae</taxon>
        <taxon>Robbsia</taxon>
    </lineage>
</organism>
<reference evidence="1 2" key="1">
    <citation type="submission" date="2015-03" db="EMBL/GenBank/DDBJ databases">
        <title>Draft Genome Sequence of Burkholderia andropogonis type strain ICMP2807, isolated from Sorghum bicolor.</title>
        <authorList>
            <person name="Lopes-Santos L."/>
            <person name="Castro D.B."/>
            <person name="Ottoboni L.M."/>
            <person name="Park D."/>
            <person name="Weirc B.S."/>
            <person name="Destefano S.A."/>
        </authorList>
    </citation>
    <scope>NUCLEOTIDE SEQUENCE [LARGE SCALE GENOMIC DNA]</scope>
    <source>
        <strain evidence="1 2">ICMP2807</strain>
    </source>
</reference>
<dbReference type="Pfam" id="PF12974">
    <property type="entry name" value="Phosphonate-bd"/>
    <property type="match status" value="1"/>
</dbReference>
<dbReference type="EMBL" id="LAQU01000008">
    <property type="protein sequence ID" value="KKB63646.1"/>
    <property type="molecule type" value="Genomic_DNA"/>
</dbReference>